<comment type="similarity">
    <text evidence="6">Belongs to the KAE1 / TsaD family.</text>
</comment>
<dbReference type="FunFam" id="3.30.420.40:FF:000012">
    <property type="entry name" value="tRNA N6-adenosine threonylcarbamoyltransferase"/>
    <property type="match status" value="1"/>
</dbReference>
<organism evidence="8">
    <name type="scientific">candidate division WOR-3 bacterium</name>
    <dbReference type="NCBI Taxonomy" id="2052148"/>
    <lineage>
        <taxon>Bacteria</taxon>
        <taxon>Bacteria division WOR-3</taxon>
    </lineage>
</organism>
<dbReference type="GO" id="GO:0061711">
    <property type="term" value="F:tRNA N(6)-L-threonylcarbamoyladenine synthase activity"/>
    <property type="evidence" value="ECO:0007669"/>
    <property type="project" value="UniProtKB-EC"/>
</dbReference>
<evidence type="ECO:0000256" key="6">
    <source>
        <dbReference type="HAMAP-Rule" id="MF_01445"/>
    </source>
</evidence>
<dbReference type="GO" id="GO:0002949">
    <property type="term" value="P:tRNA threonylcarbamoyladenosine modification"/>
    <property type="evidence" value="ECO:0007669"/>
    <property type="project" value="UniProtKB-UniRule"/>
</dbReference>
<evidence type="ECO:0000256" key="5">
    <source>
        <dbReference type="ARBA" id="ARBA00048117"/>
    </source>
</evidence>
<comment type="catalytic activity">
    <reaction evidence="5 6">
        <text>L-threonylcarbamoyladenylate + adenosine(37) in tRNA = N(6)-L-threonylcarbamoyladenosine(37) in tRNA + AMP + H(+)</text>
        <dbReference type="Rhea" id="RHEA:37059"/>
        <dbReference type="Rhea" id="RHEA-COMP:10162"/>
        <dbReference type="Rhea" id="RHEA-COMP:10163"/>
        <dbReference type="ChEBI" id="CHEBI:15378"/>
        <dbReference type="ChEBI" id="CHEBI:73682"/>
        <dbReference type="ChEBI" id="CHEBI:74411"/>
        <dbReference type="ChEBI" id="CHEBI:74418"/>
        <dbReference type="ChEBI" id="CHEBI:456215"/>
        <dbReference type="EC" id="2.3.1.234"/>
    </reaction>
</comment>
<keyword evidence="3 6" id="KW-0479">Metal-binding</keyword>
<comment type="function">
    <text evidence="6">Required for the formation of a threonylcarbamoyl group on adenosine at position 37 (t(6)A37) in tRNAs that read codons beginning with adenine. Is involved in the transfer of the threonylcarbamoyl moiety of threonylcarbamoyl-AMP (TC-AMP) to the N6 group of A37, together with TsaE and TsaB. TsaD likely plays a direct catalytic role in this reaction.</text>
</comment>
<feature type="binding site" evidence="6">
    <location>
        <position position="294"/>
    </location>
    <ligand>
        <name>Fe cation</name>
        <dbReference type="ChEBI" id="CHEBI:24875"/>
    </ligand>
</feature>
<evidence type="ECO:0000256" key="4">
    <source>
        <dbReference type="ARBA" id="ARBA00023315"/>
    </source>
</evidence>
<evidence type="ECO:0000259" key="7">
    <source>
        <dbReference type="Pfam" id="PF00814"/>
    </source>
</evidence>
<dbReference type="InterPro" id="IPR017860">
    <property type="entry name" value="Peptidase_M22_CS"/>
</dbReference>
<comment type="subcellular location">
    <subcellularLocation>
        <location evidence="6">Cytoplasm</location>
    </subcellularLocation>
</comment>
<feature type="binding site" evidence="6">
    <location>
        <position position="165"/>
    </location>
    <ligand>
        <name>substrate</name>
    </ligand>
</feature>
<proteinExistence type="inferred from homology"/>
<dbReference type="PANTHER" id="PTHR11735:SF6">
    <property type="entry name" value="TRNA N6-ADENOSINE THREONYLCARBAMOYLTRANSFERASE, MITOCHONDRIAL"/>
    <property type="match status" value="1"/>
</dbReference>
<evidence type="ECO:0000256" key="2">
    <source>
        <dbReference type="ARBA" id="ARBA00022694"/>
    </source>
</evidence>
<dbReference type="EC" id="2.3.1.234" evidence="6"/>
<keyword evidence="6" id="KW-0408">Iron</keyword>
<dbReference type="NCBIfam" id="TIGR00329">
    <property type="entry name" value="gcp_kae1"/>
    <property type="match status" value="1"/>
</dbReference>
<dbReference type="HAMAP" id="MF_01445">
    <property type="entry name" value="TsaD"/>
    <property type="match status" value="1"/>
</dbReference>
<dbReference type="EMBL" id="DTHJ01000130">
    <property type="protein sequence ID" value="HHS63153.1"/>
    <property type="molecule type" value="Genomic_DNA"/>
</dbReference>
<comment type="caution">
    <text evidence="8">The sequence shown here is derived from an EMBL/GenBank/DDBJ whole genome shotgun (WGS) entry which is preliminary data.</text>
</comment>
<name>A0A7C6AGA1_UNCW3</name>
<dbReference type="InterPro" id="IPR017861">
    <property type="entry name" value="KAE1/TsaD"/>
</dbReference>
<evidence type="ECO:0000256" key="3">
    <source>
        <dbReference type="ARBA" id="ARBA00022723"/>
    </source>
</evidence>
<evidence type="ECO:0000256" key="1">
    <source>
        <dbReference type="ARBA" id="ARBA00022679"/>
    </source>
</evidence>
<keyword evidence="6" id="KW-0963">Cytoplasm</keyword>
<keyword evidence="2 6" id="KW-0819">tRNA processing</keyword>
<feature type="binding site" evidence="6">
    <location>
        <position position="182"/>
    </location>
    <ligand>
        <name>substrate</name>
    </ligand>
</feature>
<keyword evidence="1 6" id="KW-0808">Transferase</keyword>
<sequence length="329" mass="36290">MTTLGIETSCDETSIGIIKNNRVLANIVSSQIAHTKYGGVVPELAARNHIKVLLPLTRIAFETAGIGLNEIDLITATRGPGLLGSLLTGLSFAKSLSIGLKKPFVGVNHLEGHIYGLFFNEKVPGYPYLVLLVSGGHTELIFVEEEFRYKTLGRTLDDACGEAFDKVAKMLDLPYPGGPYIERSAENGNLERIKFPIPRPKGLNFSYAGLKTAVLYYIRDNKRYNKEDVSASFQEAALEHLIEVSKRAIDYTKVRYFGIVGGVSVNKKLKEKFLKLAEFMGFELYIPDTQFCTDNGAMIALAGQNRYKKFGPSDIGIDAIAREPLDQIS</sequence>
<dbReference type="InterPro" id="IPR022450">
    <property type="entry name" value="TsaD"/>
</dbReference>
<dbReference type="Pfam" id="PF00814">
    <property type="entry name" value="TsaD"/>
    <property type="match status" value="1"/>
</dbReference>
<comment type="cofactor">
    <cofactor evidence="6">
        <name>Fe(2+)</name>
        <dbReference type="ChEBI" id="CHEBI:29033"/>
    </cofactor>
    <text evidence="6">Binds 1 Fe(2+) ion per subunit.</text>
</comment>
<reference evidence="8" key="1">
    <citation type="journal article" date="2020" name="mSystems">
        <title>Genome- and Community-Level Interaction Insights into Carbon Utilization and Element Cycling Functions of Hydrothermarchaeota in Hydrothermal Sediment.</title>
        <authorList>
            <person name="Zhou Z."/>
            <person name="Liu Y."/>
            <person name="Xu W."/>
            <person name="Pan J."/>
            <person name="Luo Z.H."/>
            <person name="Li M."/>
        </authorList>
    </citation>
    <scope>NUCLEOTIDE SEQUENCE [LARGE SCALE GENOMIC DNA]</scope>
    <source>
        <strain evidence="8">SpSt-783</strain>
    </source>
</reference>
<dbReference type="SUPFAM" id="SSF53067">
    <property type="entry name" value="Actin-like ATPase domain"/>
    <property type="match status" value="2"/>
</dbReference>
<keyword evidence="4 6" id="KW-0012">Acyltransferase</keyword>
<accession>A0A7C6AGA1</accession>
<dbReference type="AlphaFoldDB" id="A0A7C6AGA1"/>
<dbReference type="PROSITE" id="PS01016">
    <property type="entry name" value="GLYCOPROTEASE"/>
    <property type="match status" value="1"/>
</dbReference>
<feature type="binding site" evidence="6">
    <location>
        <position position="266"/>
    </location>
    <ligand>
        <name>substrate</name>
    </ligand>
</feature>
<dbReference type="GO" id="GO:0005506">
    <property type="term" value="F:iron ion binding"/>
    <property type="evidence" value="ECO:0007669"/>
    <property type="project" value="UniProtKB-UniRule"/>
</dbReference>
<dbReference type="PRINTS" id="PR00789">
    <property type="entry name" value="OSIALOPTASE"/>
</dbReference>
<dbReference type="PANTHER" id="PTHR11735">
    <property type="entry name" value="TRNA N6-ADENOSINE THREONYLCARBAMOYLTRANSFERASE"/>
    <property type="match status" value="1"/>
</dbReference>
<gene>
    <name evidence="6 8" type="primary">tsaD</name>
    <name evidence="8" type="ORF">ENV70_06040</name>
</gene>
<dbReference type="InterPro" id="IPR000905">
    <property type="entry name" value="Gcp-like_dom"/>
</dbReference>
<feature type="binding site" evidence="6">
    <location>
        <position position="178"/>
    </location>
    <ligand>
        <name>substrate</name>
    </ligand>
</feature>
<dbReference type="GO" id="GO:0005737">
    <property type="term" value="C:cytoplasm"/>
    <property type="evidence" value="ECO:0007669"/>
    <property type="project" value="UniProtKB-SubCell"/>
</dbReference>
<feature type="binding site" evidence="6">
    <location>
        <position position="113"/>
    </location>
    <ligand>
        <name>Fe cation</name>
        <dbReference type="ChEBI" id="CHEBI:24875"/>
    </ligand>
</feature>
<feature type="binding site" evidence="6">
    <location>
        <begin position="132"/>
        <end position="136"/>
    </location>
    <ligand>
        <name>substrate</name>
    </ligand>
</feature>
<evidence type="ECO:0000313" key="8">
    <source>
        <dbReference type="EMBL" id="HHS63153.1"/>
    </source>
</evidence>
<dbReference type="CDD" id="cd24133">
    <property type="entry name" value="ASKHA_NBD_TsaD_bac"/>
    <property type="match status" value="1"/>
</dbReference>
<dbReference type="NCBIfam" id="TIGR03723">
    <property type="entry name" value="T6A_TsaD_YgjD"/>
    <property type="match status" value="1"/>
</dbReference>
<dbReference type="Gene3D" id="3.30.420.40">
    <property type="match status" value="2"/>
</dbReference>
<protein>
    <recommendedName>
        <fullName evidence="6">tRNA N6-adenosine threonylcarbamoyltransferase</fullName>
        <ecNumber evidence="6">2.3.1.234</ecNumber>
    </recommendedName>
    <alternativeName>
        <fullName evidence="6">N6-L-threonylcarbamoyladenine synthase</fullName>
        <shortName evidence="6">t(6)A synthase</shortName>
    </alternativeName>
    <alternativeName>
        <fullName evidence="6">t(6)A37 threonylcarbamoyladenosine biosynthesis protein TsaD</fullName>
    </alternativeName>
    <alternativeName>
        <fullName evidence="6">tRNA threonylcarbamoyladenosine biosynthesis protein TsaD</fullName>
    </alternativeName>
</protein>
<feature type="binding site" evidence="6">
    <location>
        <position position="109"/>
    </location>
    <ligand>
        <name>Fe cation</name>
        <dbReference type="ChEBI" id="CHEBI:24875"/>
    </ligand>
</feature>
<feature type="domain" description="Gcp-like" evidence="7">
    <location>
        <begin position="23"/>
        <end position="300"/>
    </location>
</feature>
<dbReference type="InterPro" id="IPR043129">
    <property type="entry name" value="ATPase_NBD"/>
</dbReference>